<dbReference type="AlphaFoldDB" id="F2L0K6"/>
<keyword evidence="10" id="KW-1185">Reference proteome</keyword>
<evidence type="ECO:0000256" key="6">
    <source>
        <dbReference type="ARBA" id="ARBA00022989"/>
    </source>
</evidence>
<evidence type="ECO:0000313" key="10">
    <source>
        <dbReference type="Proteomes" id="UP000008138"/>
    </source>
</evidence>
<dbReference type="GO" id="GO:0008610">
    <property type="term" value="P:lipid biosynthetic process"/>
    <property type="evidence" value="ECO:0007669"/>
    <property type="project" value="UniProtKB-ARBA"/>
</dbReference>
<keyword evidence="2" id="KW-1003">Cell membrane</keyword>
<dbReference type="GO" id="GO:0016763">
    <property type="term" value="F:pentosyltransferase activity"/>
    <property type="evidence" value="ECO:0007669"/>
    <property type="project" value="TreeGrafter"/>
</dbReference>
<evidence type="ECO:0000313" key="9">
    <source>
        <dbReference type="EMBL" id="AEA12688.1"/>
    </source>
</evidence>
<dbReference type="STRING" id="999630.TUZN_1209"/>
<dbReference type="GO" id="GO:0005886">
    <property type="term" value="C:plasma membrane"/>
    <property type="evidence" value="ECO:0007669"/>
    <property type="project" value="UniProtKB-SubCell"/>
</dbReference>
<feature type="transmembrane region" description="Helical" evidence="8">
    <location>
        <begin position="45"/>
        <end position="63"/>
    </location>
</feature>
<feature type="transmembrane region" description="Helical" evidence="8">
    <location>
        <begin position="353"/>
        <end position="374"/>
    </location>
</feature>
<name>F2L0K6_THEU7</name>
<organism evidence="9 10">
    <name type="scientific">Thermoproteus uzoniensis (strain 768-20)</name>
    <dbReference type="NCBI Taxonomy" id="999630"/>
    <lineage>
        <taxon>Archaea</taxon>
        <taxon>Thermoproteota</taxon>
        <taxon>Thermoprotei</taxon>
        <taxon>Thermoproteales</taxon>
        <taxon>Thermoproteaceae</taxon>
        <taxon>Thermoproteus</taxon>
    </lineage>
</organism>
<feature type="transmembrane region" description="Helical" evidence="8">
    <location>
        <begin position="166"/>
        <end position="185"/>
    </location>
</feature>
<feature type="transmembrane region" description="Helical" evidence="8">
    <location>
        <begin position="326"/>
        <end position="346"/>
    </location>
</feature>
<evidence type="ECO:0000256" key="7">
    <source>
        <dbReference type="ARBA" id="ARBA00023136"/>
    </source>
</evidence>
<feature type="transmembrane region" description="Helical" evidence="8">
    <location>
        <begin position="142"/>
        <end position="160"/>
    </location>
</feature>
<keyword evidence="3" id="KW-0328">Glycosyltransferase</keyword>
<comment type="subcellular location">
    <subcellularLocation>
        <location evidence="1">Cell membrane</location>
        <topology evidence="1">Multi-pass membrane protein</topology>
    </subcellularLocation>
</comment>
<evidence type="ECO:0000256" key="1">
    <source>
        <dbReference type="ARBA" id="ARBA00004651"/>
    </source>
</evidence>
<evidence type="ECO:0000256" key="8">
    <source>
        <dbReference type="SAM" id="Phobius"/>
    </source>
</evidence>
<dbReference type="PANTHER" id="PTHR33908:SF11">
    <property type="entry name" value="MEMBRANE PROTEIN"/>
    <property type="match status" value="1"/>
</dbReference>
<dbReference type="PANTHER" id="PTHR33908">
    <property type="entry name" value="MANNOSYLTRANSFERASE YKCB-RELATED"/>
    <property type="match status" value="1"/>
</dbReference>
<dbReference type="EMBL" id="CP002590">
    <property type="protein sequence ID" value="AEA12688.1"/>
    <property type="molecule type" value="Genomic_DNA"/>
</dbReference>
<accession>F2L0K6</accession>
<sequence>MTRISIHKYFYLTRDVCFLHYTRLCNSAAGKFNNGERRAYMRLRWIALAAVVVVAAVYVYYTYTQFAGLQGYVSDETWYAPAAYNILTQVFGYNESMSYPYPNASGISTYLNLEHPPLVKYILALSIAALGYYPLAWRLPGWIVGGAAVVLAYLTGYELLRDRGEAAAVLAGAISAVALIFDPNFWALHGIAMLDAYAGFFALLALYLLVSERRLASSIALGLAFAAKETTFPLLLPYLYYIGELEDKPLKRLTYAVFIPAAVYVALSAPLMVYLGGPVAWFKDSFLHMMSWDVTSGHIAGNAESQISTPWGWFLDIHPFYLGQNLYARVNVAVMWLWAILTPVAVLLKDKKLVIAALFPWSMWAGLAAAYALGNTTLFSFYVADFSPMVDVFAGSAVVAALAAWDERGRRSRRRGSPSRV</sequence>
<keyword evidence="6 8" id="KW-1133">Transmembrane helix</keyword>
<keyword evidence="4" id="KW-0808">Transferase</keyword>
<protein>
    <submittedName>
        <fullName evidence="9">Uncharacterized protein</fullName>
    </submittedName>
</protein>
<feature type="transmembrane region" description="Helical" evidence="8">
    <location>
        <begin position="253"/>
        <end position="275"/>
    </location>
</feature>
<feature type="transmembrane region" description="Helical" evidence="8">
    <location>
        <begin position="192"/>
        <end position="210"/>
    </location>
</feature>
<evidence type="ECO:0000256" key="5">
    <source>
        <dbReference type="ARBA" id="ARBA00022692"/>
    </source>
</evidence>
<dbReference type="Proteomes" id="UP000008138">
    <property type="component" value="Chromosome"/>
</dbReference>
<evidence type="ECO:0000256" key="4">
    <source>
        <dbReference type="ARBA" id="ARBA00022679"/>
    </source>
</evidence>
<reference evidence="9 10" key="1">
    <citation type="journal article" date="2011" name="J. Bacteriol.">
        <title>Complete genome sequence of the thermoacidophilic crenarchaeon Thermoproteus uzoniensis 768-20.</title>
        <authorList>
            <person name="Mardanov A.V."/>
            <person name="Gumerov V.M."/>
            <person name="Beletsky A.V."/>
            <person name="Prokofeva M.I."/>
            <person name="Bonch-Osmolovskaya E.A."/>
            <person name="Ravin N.V."/>
            <person name="Skryabin K.G."/>
        </authorList>
    </citation>
    <scope>NUCLEOTIDE SEQUENCE [LARGE SCALE GENOMIC DNA]</scope>
    <source>
        <strain evidence="9 10">768-20</strain>
    </source>
</reference>
<evidence type="ECO:0000256" key="2">
    <source>
        <dbReference type="ARBA" id="ARBA00022475"/>
    </source>
</evidence>
<proteinExistence type="predicted"/>
<dbReference type="HOGENOM" id="CLU_032023_0_0_2"/>
<keyword evidence="5 8" id="KW-0812">Transmembrane</keyword>
<gene>
    <name evidence="9" type="ordered locus">TUZN_1209</name>
</gene>
<keyword evidence="7 8" id="KW-0472">Membrane</keyword>
<feature type="transmembrane region" description="Helical" evidence="8">
    <location>
        <begin position="386"/>
        <end position="405"/>
    </location>
</feature>
<reference key="2">
    <citation type="submission" date="2011-03" db="EMBL/GenBank/DDBJ databases">
        <title>Complete genome sequence of the thermoacidophilic crenarchaeon Thermoproteus uzoniensis 768-20.</title>
        <authorList>
            <person name="Mardanov A.V."/>
            <person name="Gumerov V.M."/>
            <person name="Beletsky A.V."/>
            <person name="Prokofeva M.I."/>
            <person name="Bonch-Osmolovskaya E.A."/>
            <person name="Ravin N.V."/>
            <person name="Skryabin K.G."/>
        </authorList>
    </citation>
    <scope>NUCLEOTIDE SEQUENCE</scope>
    <source>
        <strain>768-20</strain>
    </source>
</reference>
<dbReference type="KEGG" id="tuz:TUZN_1209"/>
<dbReference type="InterPro" id="IPR050297">
    <property type="entry name" value="LipidA_mod_glycosyltrf_83"/>
</dbReference>
<evidence type="ECO:0000256" key="3">
    <source>
        <dbReference type="ARBA" id="ARBA00022676"/>
    </source>
</evidence>
<dbReference type="eggNOG" id="arCOG00561">
    <property type="taxonomic scope" value="Archaea"/>
</dbReference>